<dbReference type="PANTHER" id="PTHR15665:SF1">
    <property type="entry name" value="PROTEIN ASTEROID HOMOLOG 1"/>
    <property type="match status" value="1"/>
</dbReference>
<dbReference type="EMBL" id="BQXS01012683">
    <property type="protein sequence ID" value="GKT26853.1"/>
    <property type="molecule type" value="Genomic_DNA"/>
</dbReference>
<accession>A0ABQ5K366</accession>
<dbReference type="Gene3D" id="3.40.50.1010">
    <property type="entry name" value="5'-nuclease"/>
    <property type="match status" value="1"/>
</dbReference>
<protein>
    <submittedName>
        <fullName evidence="2">Asteroid like protein</fullName>
    </submittedName>
</protein>
<reference evidence="2" key="1">
    <citation type="submission" date="2022-03" db="EMBL/GenBank/DDBJ databases">
        <title>Draft genome sequence of Aduncisulcus paluster, a free-living microaerophilic Fornicata.</title>
        <authorList>
            <person name="Yuyama I."/>
            <person name="Kume K."/>
            <person name="Tamura T."/>
            <person name="Inagaki Y."/>
            <person name="Hashimoto T."/>
        </authorList>
    </citation>
    <scope>NUCLEOTIDE SEQUENCE</scope>
    <source>
        <strain evidence="2">NY0171</strain>
    </source>
</reference>
<dbReference type="PANTHER" id="PTHR15665">
    <property type="entry name" value="ASTEROID PROTEIN"/>
    <property type="match status" value="1"/>
</dbReference>
<dbReference type="InterPro" id="IPR029060">
    <property type="entry name" value="PIN-like_dom_sf"/>
</dbReference>
<gene>
    <name evidence="2" type="ORF">ADUPG1_013505</name>
</gene>
<comment type="caution">
    <text evidence="2">The sequence shown here is derived from an EMBL/GenBank/DDBJ whole genome shotgun (WGS) entry which is preliminary data.</text>
</comment>
<dbReference type="SUPFAM" id="SSF88723">
    <property type="entry name" value="PIN domain-like"/>
    <property type="match status" value="1"/>
</dbReference>
<dbReference type="InterPro" id="IPR026832">
    <property type="entry name" value="Asteroid"/>
</dbReference>
<organism evidence="2 3">
    <name type="scientific">Aduncisulcus paluster</name>
    <dbReference type="NCBI Taxonomy" id="2918883"/>
    <lineage>
        <taxon>Eukaryota</taxon>
        <taxon>Metamonada</taxon>
        <taxon>Carpediemonas-like organisms</taxon>
        <taxon>Aduncisulcus</taxon>
    </lineage>
</organism>
<dbReference type="Proteomes" id="UP001057375">
    <property type="component" value="Unassembled WGS sequence"/>
</dbReference>
<evidence type="ECO:0000313" key="3">
    <source>
        <dbReference type="Proteomes" id="UP001057375"/>
    </source>
</evidence>
<evidence type="ECO:0000256" key="1">
    <source>
        <dbReference type="ARBA" id="ARBA00007398"/>
    </source>
</evidence>
<keyword evidence="3" id="KW-1185">Reference proteome</keyword>
<evidence type="ECO:0000313" key="2">
    <source>
        <dbReference type="EMBL" id="GKT26853.1"/>
    </source>
</evidence>
<proteinExistence type="inferred from homology"/>
<comment type="similarity">
    <text evidence="1">Belongs to the asteroid family.</text>
</comment>
<feature type="non-terminal residue" evidence="2">
    <location>
        <position position="235"/>
    </location>
</feature>
<sequence>MGILGLISYVKTIPGIIEKVSLHNLACEEKGKLKLCIDGESILYSLIQNNTDTSFGGESASLQETTRRFFTSLQNSGANCYVLMSGVYSHENDHGLQARAENRIHIKKEFISTAESRFRKRERTPFIMPIMARRVFMQTLDEMGIKYRVVDAETIRYVAGTAKANKCFCVGFHSNFLCMEDIKGYIHSDSIATTREGDVMMRVAVPSRIAENLRLPPSRLPLLATLLSNDAVPSW</sequence>
<name>A0ABQ5K366_9EUKA</name>